<organism evidence="1 2">
    <name type="scientific">Thermococcus piezophilus</name>
    <dbReference type="NCBI Taxonomy" id="1712654"/>
    <lineage>
        <taxon>Archaea</taxon>
        <taxon>Methanobacteriati</taxon>
        <taxon>Methanobacteriota</taxon>
        <taxon>Thermococci</taxon>
        <taxon>Thermococcales</taxon>
        <taxon>Thermococcaceae</taxon>
        <taxon>Thermococcus</taxon>
    </lineage>
</organism>
<evidence type="ECO:0000313" key="2">
    <source>
        <dbReference type="Proteomes" id="UP000076969"/>
    </source>
</evidence>
<gene>
    <name evidence="1" type="ORF">A7C91_07210</name>
</gene>
<dbReference type="Proteomes" id="UP000076969">
    <property type="component" value="Chromosome"/>
</dbReference>
<sequence length="81" mass="9454">MGRNKAAISILIFYLLFVFFLPKGLLIPADVKDVDFEEASSALHCPPNIHIKTEYYQYKRNHFVNFTFIQNQTPIAKYKKS</sequence>
<proteinExistence type="predicted"/>
<keyword evidence="2" id="KW-1185">Reference proteome</keyword>
<dbReference type="EMBL" id="CP015520">
    <property type="protein sequence ID" value="ANF22984.1"/>
    <property type="molecule type" value="Genomic_DNA"/>
</dbReference>
<dbReference type="KEGG" id="tpie:A7C91_07210"/>
<accession>A0A172WHQ5</accession>
<evidence type="ECO:0000313" key="1">
    <source>
        <dbReference type="EMBL" id="ANF22984.1"/>
    </source>
</evidence>
<name>A0A172WHQ5_9EURY</name>
<reference evidence="2" key="1">
    <citation type="journal article" date="2016" name="Syst. Appl. Microbiol.">
        <title>Thermococcus piezophilus sp. nov., a novel hyperthermophilic and piezophilic archaeon with a broad pressure range for growth, isolated from a deepest hydrothermal vent at the Mid-Cayman Rise.</title>
        <authorList>
            <person name="Dalmasso C."/>
            <person name="Oger P."/>
            <person name="Selva G."/>
            <person name="Courtine D."/>
            <person name="L'Haridon S."/>
            <person name="Garlaschelli A."/>
            <person name="Roussel E."/>
            <person name="Miyazaki J."/>
            <person name="Reveillaud J."/>
            <person name="Jebbar M."/>
            <person name="Takai K."/>
            <person name="Maignien L."/>
            <person name="Alain K."/>
        </authorList>
    </citation>
    <scope>NUCLEOTIDE SEQUENCE [LARGE SCALE GENOMIC DNA]</scope>
    <source>
        <strain evidence="2">CDGS</strain>
    </source>
</reference>
<protein>
    <submittedName>
        <fullName evidence="1">Uncharacterized protein</fullName>
    </submittedName>
</protein>
<dbReference type="AlphaFoldDB" id="A0A172WHQ5"/>